<comment type="caution">
    <text evidence="2">The sequence shown here is derived from an EMBL/GenBank/DDBJ whole genome shotgun (WGS) entry which is preliminary data.</text>
</comment>
<evidence type="ECO:0000313" key="3">
    <source>
        <dbReference type="Proteomes" id="UP000319894"/>
    </source>
</evidence>
<keyword evidence="3" id="KW-1185">Reference proteome</keyword>
<dbReference type="AlphaFoldDB" id="A0A554NBW3"/>
<accession>A0A554NBW3</accession>
<name>A0A554NBW3_9EURY</name>
<reference evidence="2 3" key="1">
    <citation type="submission" date="2018-06" db="EMBL/GenBank/DDBJ databases">
        <title>Natronomonas sp. F16-60 a new haloarchaeon isolated from a solar saltern of Isla Cristina, Huelva, Spain.</title>
        <authorList>
            <person name="Duran-Viseras A."/>
            <person name="Sanchez-Porro C."/>
            <person name="Ventosa A."/>
        </authorList>
    </citation>
    <scope>NUCLEOTIDE SEQUENCE [LARGE SCALE GENOMIC DNA]</scope>
    <source>
        <strain evidence="2 3">F16-60</strain>
    </source>
</reference>
<gene>
    <name evidence="2" type="ORF">DP107_07920</name>
</gene>
<evidence type="ECO:0000256" key="1">
    <source>
        <dbReference type="SAM" id="MobiDB-lite"/>
    </source>
</evidence>
<sequence length="61" mass="6750">MDFGCRRNGASAESGWGHGGPTRRRESTMNVAERGYRVESQTEQRLSCASWSQTSDPSLQS</sequence>
<proteinExistence type="predicted"/>
<dbReference type="EMBL" id="QMDX01000003">
    <property type="protein sequence ID" value="TSD14873.1"/>
    <property type="molecule type" value="Genomic_DNA"/>
</dbReference>
<feature type="compositionally biased region" description="Polar residues" evidence="1">
    <location>
        <begin position="43"/>
        <end position="61"/>
    </location>
</feature>
<feature type="region of interest" description="Disordered" evidence="1">
    <location>
        <begin position="1"/>
        <end position="61"/>
    </location>
</feature>
<dbReference type="InParanoid" id="A0A554NBW3"/>
<organism evidence="2 3">
    <name type="scientific">Haloglomus irregulare</name>
    <dbReference type="NCBI Taxonomy" id="2234134"/>
    <lineage>
        <taxon>Archaea</taxon>
        <taxon>Methanobacteriati</taxon>
        <taxon>Methanobacteriota</taxon>
        <taxon>Stenosarchaea group</taxon>
        <taxon>Halobacteria</taxon>
        <taxon>Halobacteriales</taxon>
        <taxon>Natronomonadaceae</taxon>
        <taxon>Haloglomus</taxon>
    </lineage>
</organism>
<evidence type="ECO:0000313" key="2">
    <source>
        <dbReference type="EMBL" id="TSD14873.1"/>
    </source>
</evidence>
<dbReference type="Proteomes" id="UP000319894">
    <property type="component" value="Unassembled WGS sequence"/>
</dbReference>
<protein>
    <submittedName>
        <fullName evidence="2">Uncharacterized protein</fullName>
    </submittedName>
</protein>